<sequence>APGITIKPIERSKVPPAAPGEGDGAEEPRRREFQEQPGGDSTEGMSAERAILAFLEMQKRKKAKAAEREAEEQRQKREKKKLKKAHVQADRDNRREDDDDDEEEEDDAQAHDREEHRREKHSKEKGPVMVVESVKGKVSTANKGMTDADLERRFLAQERQDRGSLMTEEQVLRMIRREKTERPAAGSASRRIQKELAEWEAAKVQQRARVKSPTRFERMVVARR</sequence>
<evidence type="ECO:0000313" key="3">
    <source>
        <dbReference type="Proteomes" id="UP001189429"/>
    </source>
</evidence>
<feature type="compositionally biased region" description="Basic residues" evidence="1">
    <location>
        <begin position="76"/>
        <end position="86"/>
    </location>
</feature>
<evidence type="ECO:0000313" key="2">
    <source>
        <dbReference type="EMBL" id="CAK0888503.1"/>
    </source>
</evidence>
<organism evidence="2 3">
    <name type="scientific">Prorocentrum cordatum</name>
    <dbReference type="NCBI Taxonomy" id="2364126"/>
    <lineage>
        <taxon>Eukaryota</taxon>
        <taxon>Sar</taxon>
        <taxon>Alveolata</taxon>
        <taxon>Dinophyceae</taxon>
        <taxon>Prorocentrales</taxon>
        <taxon>Prorocentraceae</taxon>
        <taxon>Prorocentrum</taxon>
    </lineage>
</organism>
<feature type="compositionally biased region" description="Basic and acidic residues" evidence="1">
    <location>
        <begin position="87"/>
        <end position="96"/>
    </location>
</feature>
<keyword evidence="3" id="KW-1185">Reference proteome</keyword>
<accession>A0ABN9WPA4</accession>
<feature type="region of interest" description="Disordered" evidence="1">
    <location>
        <begin position="1"/>
        <end position="145"/>
    </location>
</feature>
<feature type="non-terminal residue" evidence="2">
    <location>
        <position position="1"/>
    </location>
</feature>
<feature type="compositionally biased region" description="Acidic residues" evidence="1">
    <location>
        <begin position="97"/>
        <end position="107"/>
    </location>
</feature>
<proteinExistence type="predicted"/>
<feature type="compositionally biased region" description="Basic and acidic residues" evidence="1">
    <location>
        <begin position="64"/>
        <end position="75"/>
    </location>
</feature>
<dbReference type="EMBL" id="CAUYUJ010019083">
    <property type="protein sequence ID" value="CAK0888503.1"/>
    <property type="molecule type" value="Genomic_DNA"/>
</dbReference>
<evidence type="ECO:0000256" key="1">
    <source>
        <dbReference type="SAM" id="MobiDB-lite"/>
    </source>
</evidence>
<name>A0ABN9WPA4_9DINO</name>
<gene>
    <name evidence="2" type="ORF">PCOR1329_LOCUS69279</name>
</gene>
<comment type="caution">
    <text evidence="2">The sequence shown here is derived from an EMBL/GenBank/DDBJ whole genome shotgun (WGS) entry which is preliminary data.</text>
</comment>
<dbReference type="Proteomes" id="UP001189429">
    <property type="component" value="Unassembled WGS sequence"/>
</dbReference>
<feature type="compositionally biased region" description="Basic and acidic residues" evidence="1">
    <location>
        <begin position="108"/>
        <end position="126"/>
    </location>
</feature>
<protein>
    <submittedName>
        <fullName evidence="2">Uncharacterized protein</fullName>
    </submittedName>
</protein>
<reference evidence="2" key="1">
    <citation type="submission" date="2023-10" db="EMBL/GenBank/DDBJ databases">
        <authorList>
            <person name="Chen Y."/>
            <person name="Shah S."/>
            <person name="Dougan E. K."/>
            <person name="Thang M."/>
            <person name="Chan C."/>
        </authorList>
    </citation>
    <scope>NUCLEOTIDE SEQUENCE [LARGE SCALE GENOMIC DNA]</scope>
</reference>